<organism evidence="4 5">
    <name type="scientific">Thiobacillus denitrificans</name>
    <dbReference type="NCBI Taxonomy" id="36861"/>
    <lineage>
        <taxon>Bacteria</taxon>
        <taxon>Pseudomonadati</taxon>
        <taxon>Pseudomonadota</taxon>
        <taxon>Betaproteobacteria</taxon>
        <taxon>Nitrosomonadales</taxon>
        <taxon>Thiobacillaceae</taxon>
        <taxon>Thiobacillus</taxon>
    </lineage>
</organism>
<evidence type="ECO:0000313" key="4">
    <source>
        <dbReference type="EMBL" id="KVW97211.1"/>
    </source>
</evidence>
<dbReference type="PROSITE" id="PS51352">
    <property type="entry name" value="THIOREDOXIN_2"/>
    <property type="match status" value="1"/>
</dbReference>
<feature type="domain" description="Thioredoxin" evidence="3">
    <location>
        <begin position="27"/>
        <end position="167"/>
    </location>
</feature>
<feature type="signal peptide" evidence="2">
    <location>
        <begin position="1"/>
        <end position="22"/>
    </location>
</feature>
<keyword evidence="2" id="KW-0732">Signal</keyword>
<accession>A0A106BRD6</accession>
<feature type="chain" id="PRO_5007125737" description="Thioredoxin domain-containing protein" evidence="2">
    <location>
        <begin position="23"/>
        <end position="184"/>
    </location>
</feature>
<keyword evidence="1" id="KW-0676">Redox-active center</keyword>
<dbReference type="SUPFAM" id="SSF52833">
    <property type="entry name" value="Thioredoxin-like"/>
    <property type="match status" value="1"/>
</dbReference>
<name>A0A106BRD6_THIDE</name>
<dbReference type="AlphaFoldDB" id="A0A106BRD6"/>
<dbReference type="Proteomes" id="UP000064243">
    <property type="component" value="Unassembled WGS sequence"/>
</dbReference>
<keyword evidence="5" id="KW-1185">Reference proteome</keyword>
<dbReference type="GO" id="GO:0015036">
    <property type="term" value="F:disulfide oxidoreductase activity"/>
    <property type="evidence" value="ECO:0007669"/>
    <property type="project" value="UniProtKB-ARBA"/>
</dbReference>
<dbReference type="InterPro" id="IPR000866">
    <property type="entry name" value="AhpC/TSA"/>
</dbReference>
<sequence>MSMKRLLMACALGLLLNVGAQAAGFEARAATPAPELKAQDLTGATRTLADYRGKVVLLNFWASWCPPCLREMPSMERLRVKMKGRPLAIVALDSAETPEEVNAFLFKMKLGFPILLDPDGSNTQRWKVFALPTTFLLDAQGRVRYVLTGPTEWDEDEALEVIESLLAELPARSKQRESGRLTPR</sequence>
<dbReference type="GO" id="GO:0016209">
    <property type="term" value="F:antioxidant activity"/>
    <property type="evidence" value="ECO:0007669"/>
    <property type="project" value="InterPro"/>
</dbReference>
<dbReference type="PANTHER" id="PTHR42852">
    <property type="entry name" value="THIOL:DISULFIDE INTERCHANGE PROTEIN DSBE"/>
    <property type="match status" value="1"/>
</dbReference>
<dbReference type="PANTHER" id="PTHR42852:SF17">
    <property type="entry name" value="THIOREDOXIN-LIKE PROTEIN HI_1115"/>
    <property type="match status" value="1"/>
</dbReference>
<dbReference type="PATRIC" id="fig|36861.3.peg.505"/>
<evidence type="ECO:0000313" key="5">
    <source>
        <dbReference type="Proteomes" id="UP000064243"/>
    </source>
</evidence>
<proteinExistence type="predicted"/>
<gene>
    <name evidence="4" type="ORF">ABW22_05205</name>
</gene>
<dbReference type="InterPro" id="IPR017937">
    <property type="entry name" value="Thioredoxin_CS"/>
</dbReference>
<reference evidence="4 5" key="1">
    <citation type="journal article" date="2015" name="Appl. Environ. Microbiol.">
        <title>Aerobic and Anaerobic Thiosulfate Oxidation by a Cold-Adapted, Subglacial Chemoautotroph.</title>
        <authorList>
            <person name="Harrold Z.R."/>
            <person name="Skidmore M.L."/>
            <person name="Hamilton T.L."/>
            <person name="Desch L."/>
            <person name="Amada K."/>
            <person name="van Gelder W."/>
            <person name="Glover K."/>
            <person name="Roden E.E."/>
            <person name="Boyd E.S."/>
        </authorList>
    </citation>
    <scope>NUCLEOTIDE SEQUENCE [LARGE SCALE GENOMIC DNA]</scope>
    <source>
        <strain evidence="4 5">RG</strain>
    </source>
</reference>
<dbReference type="EMBL" id="LDUG01000017">
    <property type="protein sequence ID" value="KVW97211.1"/>
    <property type="molecule type" value="Genomic_DNA"/>
</dbReference>
<evidence type="ECO:0000256" key="1">
    <source>
        <dbReference type="ARBA" id="ARBA00023284"/>
    </source>
</evidence>
<comment type="caution">
    <text evidence="4">The sequence shown here is derived from an EMBL/GenBank/DDBJ whole genome shotgun (WGS) entry which is preliminary data.</text>
</comment>
<protein>
    <recommendedName>
        <fullName evidence="3">Thioredoxin domain-containing protein</fullName>
    </recommendedName>
</protein>
<dbReference type="CDD" id="cd02966">
    <property type="entry name" value="TlpA_like_family"/>
    <property type="match status" value="1"/>
</dbReference>
<dbReference type="PROSITE" id="PS00194">
    <property type="entry name" value="THIOREDOXIN_1"/>
    <property type="match status" value="1"/>
</dbReference>
<dbReference type="InterPro" id="IPR036249">
    <property type="entry name" value="Thioredoxin-like_sf"/>
</dbReference>
<evidence type="ECO:0000259" key="3">
    <source>
        <dbReference type="PROSITE" id="PS51352"/>
    </source>
</evidence>
<dbReference type="InterPro" id="IPR013766">
    <property type="entry name" value="Thioredoxin_domain"/>
</dbReference>
<dbReference type="Pfam" id="PF00578">
    <property type="entry name" value="AhpC-TSA"/>
    <property type="match status" value="1"/>
</dbReference>
<dbReference type="InterPro" id="IPR050553">
    <property type="entry name" value="Thioredoxin_ResA/DsbE_sf"/>
</dbReference>
<dbReference type="Gene3D" id="3.40.30.10">
    <property type="entry name" value="Glutaredoxin"/>
    <property type="match status" value="1"/>
</dbReference>
<dbReference type="STRING" id="1123392.GCA_000376425_01602"/>
<evidence type="ECO:0000256" key="2">
    <source>
        <dbReference type="SAM" id="SignalP"/>
    </source>
</evidence>